<dbReference type="SUPFAM" id="SSF51735">
    <property type="entry name" value="NAD(P)-binding Rossmann-fold domains"/>
    <property type="match status" value="1"/>
</dbReference>
<dbReference type="RefSeq" id="WP_200504339.1">
    <property type="nucleotide sequence ID" value="NZ_JAEHFX010000001.1"/>
</dbReference>
<evidence type="ECO:0000259" key="4">
    <source>
        <dbReference type="Pfam" id="PF22725"/>
    </source>
</evidence>
<evidence type="ECO:0000256" key="1">
    <source>
        <dbReference type="ARBA" id="ARBA00010928"/>
    </source>
</evidence>
<dbReference type="Gene3D" id="3.40.50.720">
    <property type="entry name" value="NAD(P)-binding Rossmann-like Domain"/>
    <property type="match status" value="1"/>
</dbReference>
<dbReference type="PANTHER" id="PTHR22604">
    <property type="entry name" value="OXIDOREDUCTASES"/>
    <property type="match status" value="1"/>
</dbReference>
<dbReference type="Gene3D" id="3.30.360.10">
    <property type="entry name" value="Dihydrodipicolinate Reductase, domain 2"/>
    <property type="match status" value="1"/>
</dbReference>
<name>A0ABS1BXG0_9BACT</name>
<comment type="caution">
    <text evidence="5">The sequence shown here is derived from an EMBL/GenBank/DDBJ whole genome shotgun (WGS) entry which is preliminary data.</text>
</comment>
<sequence>MNWGILGCAGIAQKAVIPAILSINENKLVAVSSRNQESADNFAKKFGCIGIEGYEELLKRDDLDAVYIPLPNGLHFEWIMKALEHNKHVLVEKAAFISLSEAQEAVDLARKKGLGIVENFQFQHHSQNTFVKKMLVKNEIGEIRCFRSSFGFPPFDPETNIRYKPELGGGALLDSGAYVLKASSFFFGHDFEVKAAHLDYHEEYGVDWFGGAFLINKANGIFAEVAFGFDNYYQCNYEIWGSTGKITATRAFTAKADFAPTIILEKNGVSTEIVLETDDHFRNMLQYFNQTVKEENFEPELQYILTQARLIEQVRQLGGRN</sequence>
<dbReference type="Proteomes" id="UP000644147">
    <property type="component" value="Unassembled WGS sequence"/>
</dbReference>
<dbReference type="Pfam" id="PF22725">
    <property type="entry name" value="GFO_IDH_MocA_C3"/>
    <property type="match status" value="1"/>
</dbReference>
<evidence type="ECO:0000313" key="5">
    <source>
        <dbReference type="EMBL" id="MBK0401723.1"/>
    </source>
</evidence>
<dbReference type="SUPFAM" id="SSF55347">
    <property type="entry name" value="Glyceraldehyde-3-phosphate dehydrogenase-like, C-terminal domain"/>
    <property type="match status" value="1"/>
</dbReference>
<gene>
    <name evidence="5" type="ORF">I5M27_01925</name>
</gene>
<protein>
    <submittedName>
        <fullName evidence="5">Gfo/Idh/MocA family oxidoreductase</fullName>
    </submittedName>
</protein>
<evidence type="ECO:0000259" key="3">
    <source>
        <dbReference type="Pfam" id="PF01408"/>
    </source>
</evidence>
<dbReference type="InterPro" id="IPR000683">
    <property type="entry name" value="Gfo/Idh/MocA-like_OxRdtase_N"/>
</dbReference>
<dbReference type="InterPro" id="IPR036291">
    <property type="entry name" value="NAD(P)-bd_dom_sf"/>
</dbReference>
<proteinExistence type="inferred from homology"/>
<reference evidence="5 6" key="1">
    <citation type="submission" date="2020-12" db="EMBL/GenBank/DDBJ databases">
        <title>Bacterial novel species Adhaeribacter sp. BT258 isolated from soil.</title>
        <authorList>
            <person name="Jung H.-Y."/>
        </authorList>
    </citation>
    <scope>NUCLEOTIDE SEQUENCE [LARGE SCALE GENOMIC DNA]</scope>
    <source>
        <strain evidence="5 6">BT258</strain>
    </source>
</reference>
<organism evidence="5 6">
    <name type="scientific">Adhaeribacter terrigena</name>
    <dbReference type="NCBI Taxonomy" id="2793070"/>
    <lineage>
        <taxon>Bacteria</taxon>
        <taxon>Pseudomonadati</taxon>
        <taxon>Bacteroidota</taxon>
        <taxon>Cytophagia</taxon>
        <taxon>Cytophagales</taxon>
        <taxon>Hymenobacteraceae</taxon>
        <taxon>Adhaeribacter</taxon>
    </lineage>
</organism>
<dbReference type="EMBL" id="JAEHFX010000001">
    <property type="protein sequence ID" value="MBK0401723.1"/>
    <property type="molecule type" value="Genomic_DNA"/>
</dbReference>
<feature type="domain" description="GFO/IDH/MocA-like oxidoreductase" evidence="4">
    <location>
        <begin position="131"/>
        <end position="246"/>
    </location>
</feature>
<keyword evidence="2" id="KW-0560">Oxidoreductase</keyword>
<evidence type="ECO:0000313" key="6">
    <source>
        <dbReference type="Proteomes" id="UP000644147"/>
    </source>
</evidence>
<dbReference type="Pfam" id="PF01408">
    <property type="entry name" value="GFO_IDH_MocA"/>
    <property type="match status" value="1"/>
</dbReference>
<evidence type="ECO:0000256" key="2">
    <source>
        <dbReference type="ARBA" id="ARBA00023002"/>
    </source>
</evidence>
<dbReference type="InterPro" id="IPR055170">
    <property type="entry name" value="GFO_IDH_MocA-like_dom"/>
</dbReference>
<dbReference type="PANTHER" id="PTHR22604:SF105">
    <property type="entry name" value="TRANS-1,2-DIHYDROBENZENE-1,2-DIOL DEHYDROGENASE"/>
    <property type="match status" value="1"/>
</dbReference>
<comment type="similarity">
    <text evidence="1">Belongs to the Gfo/Idh/MocA family.</text>
</comment>
<dbReference type="InterPro" id="IPR050984">
    <property type="entry name" value="Gfo/Idh/MocA_domain"/>
</dbReference>
<feature type="domain" description="Gfo/Idh/MocA-like oxidoreductase N-terminal" evidence="3">
    <location>
        <begin position="1"/>
        <end position="114"/>
    </location>
</feature>
<accession>A0ABS1BXG0</accession>
<keyword evidence="6" id="KW-1185">Reference proteome</keyword>